<name>A0A9X2YB42_9MYCO</name>
<sequence>MPATVPPAPTLIEILTAVLVFLAASLPVAIGITVAFLLRRRRRRRPGCARWRCPP</sequence>
<accession>A0A9X2YB42</accession>
<dbReference type="AlphaFoldDB" id="A0A9X2YB42"/>
<feature type="non-terminal residue" evidence="2">
    <location>
        <position position="55"/>
    </location>
</feature>
<keyword evidence="1" id="KW-0812">Transmembrane</keyword>
<protein>
    <submittedName>
        <fullName evidence="2">Uncharacterized protein</fullName>
    </submittedName>
</protein>
<organism evidence="2 3">
    <name type="scientific">Mycolicibacterium rufum</name>
    <dbReference type="NCBI Taxonomy" id="318424"/>
    <lineage>
        <taxon>Bacteria</taxon>
        <taxon>Bacillati</taxon>
        <taxon>Actinomycetota</taxon>
        <taxon>Actinomycetes</taxon>
        <taxon>Mycobacteriales</taxon>
        <taxon>Mycobacteriaceae</taxon>
        <taxon>Mycolicibacterium</taxon>
    </lineage>
</organism>
<reference evidence="2" key="2">
    <citation type="journal article" date="2022" name="BMC Genomics">
        <title>Comparative genome analysis of mycobacteria focusing on tRNA and non-coding RNA.</title>
        <authorList>
            <person name="Behra P.R.K."/>
            <person name="Pettersson B.M.F."/>
            <person name="Ramesh M."/>
            <person name="Das S."/>
            <person name="Dasgupta S."/>
            <person name="Kirsebom L.A."/>
        </authorList>
    </citation>
    <scope>NUCLEOTIDE SEQUENCE</scope>
    <source>
        <strain evidence="2">DSM 45406</strain>
    </source>
</reference>
<keyword evidence="1" id="KW-0472">Membrane</keyword>
<dbReference type="EMBL" id="JACKRN010000215">
    <property type="protein sequence ID" value="MCV7070070.1"/>
    <property type="molecule type" value="Genomic_DNA"/>
</dbReference>
<keyword evidence="1" id="KW-1133">Transmembrane helix</keyword>
<gene>
    <name evidence="2" type="ORF">H7H73_05775</name>
</gene>
<proteinExistence type="predicted"/>
<evidence type="ECO:0000256" key="1">
    <source>
        <dbReference type="SAM" id="Phobius"/>
    </source>
</evidence>
<feature type="transmembrane region" description="Helical" evidence="1">
    <location>
        <begin position="14"/>
        <end position="38"/>
    </location>
</feature>
<reference evidence="2" key="1">
    <citation type="submission" date="2020-07" db="EMBL/GenBank/DDBJ databases">
        <authorList>
            <person name="Pettersson B.M.F."/>
            <person name="Behra P.R.K."/>
            <person name="Ramesh M."/>
            <person name="Das S."/>
            <person name="Dasgupta S."/>
            <person name="Kirsebom L.A."/>
        </authorList>
    </citation>
    <scope>NUCLEOTIDE SEQUENCE</scope>
    <source>
        <strain evidence="2">DSM 45406</strain>
    </source>
</reference>
<evidence type="ECO:0000313" key="3">
    <source>
        <dbReference type="Proteomes" id="UP001140272"/>
    </source>
</evidence>
<evidence type="ECO:0000313" key="2">
    <source>
        <dbReference type="EMBL" id="MCV7070070.1"/>
    </source>
</evidence>
<dbReference type="Proteomes" id="UP001140272">
    <property type="component" value="Unassembled WGS sequence"/>
</dbReference>
<comment type="caution">
    <text evidence="2">The sequence shown here is derived from an EMBL/GenBank/DDBJ whole genome shotgun (WGS) entry which is preliminary data.</text>
</comment>